<proteinExistence type="predicted"/>
<evidence type="ECO:0000256" key="1">
    <source>
        <dbReference type="ARBA" id="ARBA00022649"/>
    </source>
</evidence>
<keyword evidence="1" id="KW-1277">Toxin-antitoxin system</keyword>
<dbReference type="Gene3D" id="6.10.10.120">
    <property type="entry name" value="Antitoxin ParD1-like"/>
    <property type="match status" value="1"/>
</dbReference>
<protein>
    <submittedName>
        <fullName evidence="2">Type II toxin-antitoxin system ParD family antitoxin</fullName>
    </submittedName>
</protein>
<dbReference type="InterPro" id="IPR010985">
    <property type="entry name" value="Ribbon_hlx_hlx"/>
</dbReference>
<dbReference type="Proteomes" id="UP001060123">
    <property type="component" value="Chromosome"/>
</dbReference>
<name>A0ABY5XPI0_RHISU</name>
<gene>
    <name evidence="2" type="ORF">N2599_02865</name>
</gene>
<evidence type="ECO:0000313" key="2">
    <source>
        <dbReference type="EMBL" id="UWU16532.1"/>
    </source>
</evidence>
<reference evidence="2" key="1">
    <citation type="submission" date="2022-09" db="EMBL/GenBank/DDBJ databases">
        <title>Australian commercial rhizobial inoculants.</title>
        <authorList>
            <person name="Kohlmeier M.G."/>
            <person name="O'Hara G.W."/>
            <person name="Colombi E."/>
            <person name="Ramsay J.P."/>
            <person name="Terpolilli J."/>
        </authorList>
    </citation>
    <scope>NUCLEOTIDE SEQUENCE</scope>
    <source>
        <strain evidence="2">WSM1592</strain>
    </source>
</reference>
<evidence type="ECO:0000313" key="3">
    <source>
        <dbReference type="Proteomes" id="UP001060123"/>
    </source>
</evidence>
<keyword evidence="3" id="KW-1185">Reference proteome</keyword>
<dbReference type="Pfam" id="PF03693">
    <property type="entry name" value="ParD_antitoxin"/>
    <property type="match status" value="1"/>
</dbReference>
<dbReference type="SUPFAM" id="SSF47598">
    <property type="entry name" value="Ribbon-helix-helix"/>
    <property type="match status" value="1"/>
</dbReference>
<organism evidence="2 3">
    <name type="scientific">Rhizobium sullae</name>
    <name type="common">Rhizobium hedysari</name>
    <dbReference type="NCBI Taxonomy" id="50338"/>
    <lineage>
        <taxon>Bacteria</taxon>
        <taxon>Pseudomonadati</taxon>
        <taxon>Pseudomonadota</taxon>
        <taxon>Alphaproteobacteria</taxon>
        <taxon>Hyphomicrobiales</taxon>
        <taxon>Rhizobiaceae</taxon>
        <taxon>Rhizobium/Agrobacterium group</taxon>
        <taxon>Rhizobium</taxon>
    </lineage>
</organism>
<sequence length="158" mass="17589">MRPSKPITVTLGSQQKSLDARLESGAYSSASEVLRAALRALDREEEALNEIMREKIREAIDDPAPDINADVAFCSYRASPCRANEERTVTAGVVFRPRSEKDLLEIYEYIASGETENCRCGLQRKLSSHQGHNSLKKVGEACLVRGCAPLYRTFSRHS</sequence>
<accession>A0ABY5XPI0</accession>
<dbReference type="RefSeq" id="WP_156915190.1">
    <property type="nucleotide sequence ID" value="NZ_CP104143.1"/>
</dbReference>
<dbReference type="InterPro" id="IPR022789">
    <property type="entry name" value="ParD"/>
</dbReference>
<dbReference type="InterPro" id="IPR038296">
    <property type="entry name" value="ParD_sf"/>
</dbReference>
<dbReference type="EMBL" id="CP104143">
    <property type="protein sequence ID" value="UWU16532.1"/>
    <property type="molecule type" value="Genomic_DNA"/>
</dbReference>
<dbReference type="CDD" id="cd22231">
    <property type="entry name" value="RHH_NikR_HicB-like"/>
    <property type="match status" value="1"/>
</dbReference>